<dbReference type="AlphaFoldDB" id="A0A102JY19"/>
<gene>
    <name evidence="1" type="ORF">WI38_11225</name>
</gene>
<sequence length="84" mass="8989">MTAQASYDYHTTELKLSSVGVLGVTVAEVVAAQRTFTRDGVPIAAHGFIDFEGLSNGQAKKVAQRLQQAALARPWLYQPENAGA</sequence>
<reference evidence="1 2" key="1">
    <citation type="submission" date="2015-11" db="EMBL/GenBank/DDBJ databases">
        <title>Expanding the genomic diversity of Burkholderia species for the development of highly accurate diagnostics.</title>
        <authorList>
            <person name="Sahl J."/>
            <person name="Keim P."/>
            <person name="Wagner D."/>
        </authorList>
    </citation>
    <scope>NUCLEOTIDE SEQUENCE [LARGE SCALE GENOMIC DNA]</scope>
    <source>
        <strain evidence="1 2">RF32-BP4</strain>
    </source>
</reference>
<proteinExistence type="predicted"/>
<organism evidence="1 2">
    <name type="scientific">Burkholderia ubonensis</name>
    <dbReference type="NCBI Taxonomy" id="101571"/>
    <lineage>
        <taxon>Bacteria</taxon>
        <taxon>Pseudomonadati</taxon>
        <taxon>Pseudomonadota</taxon>
        <taxon>Betaproteobacteria</taxon>
        <taxon>Burkholderiales</taxon>
        <taxon>Burkholderiaceae</taxon>
        <taxon>Burkholderia</taxon>
        <taxon>Burkholderia cepacia complex</taxon>
    </lineage>
</organism>
<comment type="caution">
    <text evidence="1">The sequence shown here is derived from an EMBL/GenBank/DDBJ whole genome shotgun (WGS) entry which is preliminary data.</text>
</comment>
<protein>
    <submittedName>
        <fullName evidence="1">Uncharacterized protein</fullName>
    </submittedName>
</protein>
<accession>A0A102JY19</accession>
<evidence type="ECO:0000313" key="2">
    <source>
        <dbReference type="Proteomes" id="UP000065521"/>
    </source>
</evidence>
<evidence type="ECO:0000313" key="1">
    <source>
        <dbReference type="EMBL" id="KUZ92688.1"/>
    </source>
</evidence>
<dbReference type="EMBL" id="LOTN01000021">
    <property type="protein sequence ID" value="KUZ92688.1"/>
    <property type="molecule type" value="Genomic_DNA"/>
</dbReference>
<name>A0A102JY19_9BURK</name>
<dbReference type="Proteomes" id="UP000065521">
    <property type="component" value="Unassembled WGS sequence"/>
</dbReference>